<organism evidence="1 2">
    <name type="scientific">Elliptochloris bilobata</name>
    <dbReference type="NCBI Taxonomy" id="381761"/>
    <lineage>
        <taxon>Eukaryota</taxon>
        <taxon>Viridiplantae</taxon>
        <taxon>Chlorophyta</taxon>
        <taxon>core chlorophytes</taxon>
        <taxon>Trebouxiophyceae</taxon>
        <taxon>Trebouxiophyceae incertae sedis</taxon>
        <taxon>Elliptochloris clade</taxon>
        <taxon>Elliptochloris</taxon>
    </lineage>
</organism>
<evidence type="ECO:0000313" key="1">
    <source>
        <dbReference type="EMBL" id="KAK9827657.1"/>
    </source>
</evidence>
<gene>
    <name evidence="1" type="ORF">WJX81_004245</name>
</gene>
<dbReference type="EMBL" id="JALJOU010000056">
    <property type="protein sequence ID" value="KAK9827657.1"/>
    <property type="molecule type" value="Genomic_DNA"/>
</dbReference>
<keyword evidence="2" id="KW-1185">Reference proteome</keyword>
<name>A0AAW1R349_9CHLO</name>
<proteinExistence type="predicted"/>
<comment type="caution">
    <text evidence="1">The sequence shown here is derived from an EMBL/GenBank/DDBJ whole genome shotgun (WGS) entry which is preliminary data.</text>
</comment>
<sequence>MGKVCGSRCWRPLLDSLNPCDLVEAPARHRLRRTVAGGVASRATRASGETVGRQVLGVAGPRRWRPQSAPGTRA</sequence>
<evidence type="ECO:0000313" key="2">
    <source>
        <dbReference type="Proteomes" id="UP001445335"/>
    </source>
</evidence>
<dbReference type="AlphaFoldDB" id="A0AAW1R349"/>
<accession>A0AAW1R349</accession>
<dbReference type="Proteomes" id="UP001445335">
    <property type="component" value="Unassembled WGS sequence"/>
</dbReference>
<protein>
    <submittedName>
        <fullName evidence="1">Uncharacterized protein</fullName>
    </submittedName>
</protein>
<reference evidence="1 2" key="1">
    <citation type="journal article" date="2024" name="Nat. Commun.">
        <title>Phylogenomics reveals the evolutionary origins of lichenization in chlorophyte algae.</title>
        <authorList>
            <person name="Puginier C."/>
            <person name="Libourel C."/>
            <person name="Otte J."/>
            <person name="Skaloud P."/>
            <person name="Haon M."/>
            <person name="Grisel S."/>
            <person name="Petersen M."/>
            <person name="Berrin J.G."/>
            <person name="Delaux P.M."/>
            <person name="Dal Grande F."/>
            <person name="Keller J."/>
        </authorList>
    </citation>
    <scope>NUCLEOTIDE SEQUENCE [LARGE SCALE GENOMIC DNA]</scope>
    <source>
        <strain evidence="1 2">SAG 245.80</strain>
    </source>
</reference>